<gene>
    <name evidence="3" type="ORF">KIH73_04115</name>
</gene>
<feature type="transmembrane region" description="Helical" evidence="1">
    <location>
        <begin position="70"/>
        <end position="90"/>
    </location>
</feature>
<feature type="transmembrane region" description="Helical" evidence="1">
    <location>
        <begin position="147"/>
        <end position="168"/>
    </location>
</feature>
<feature type="transmembrane region" description="Helical" evidence="1">
    <location>
        <begin position="6"/>
        <end position="28"/>
    </location>
</feature>
<evidence type="ECO:0000313" key="3">
    <source>
        <dbReference type="EMBL" id="MBW3082572.1"/>
    </source>
</evidence>
<comment type="caution">
    <text evidence="3">The sequence shown here is derived from an EMBL/GenBank/DDBJ whole genome shotgun (WGS) entry which is preliminary data.</text>
</comment>
<proteinExistence type="predicted"/>
<protein>
    <submittedName>
        <fullName evidence="3">DUF2318 domain-containing protein</fullName>
    </submittedName>
</protein>
<keyword evidence="1" id="KW-0472">Membrane</keyword>
<keyword evidence="4" id="KW-1185">Reference proteome</keyword>
<feature type="transmembrane region" description="Helical" evidence="1">
    <location>
        <begin position="199"/>
        <end position="222"/>
    </location>
</feature>
<dbReference type="Proteomes" id="UP000812844">
    <property type="component" value="Unassembled WGS sequence"/>
</dbReference>
<dbReference type="EMBL" id="JAHBBD010000006">
    <property type="protein sequence ID" value="MBW3082572.1"/>
    <property type="molecule type" value="Genomic_DNA"/>
</dbReference>
<evidence type="ECO:0000256" key="1">
    <source>
        <dbReference type="SAM" id="Phobius"/>
    </source>
</evidence>
<feature type="transmembrane region" description="Helical" evidence="1">
    <location>
        <begin position="234"/>
        <end position="253"/>
    </location>
</feature>
<name>A0ABS6W7Z7_9BIFI</name>
<feature type="transmembrane region" description="Helical" evidence="1">
    <location>
        <begin position="40"/>
        <end position="58"/>
    </location>
</feature>
<evidence type="ECO:0000313" key="4">
    <source>
        <dbReference type="Proteomes" id="UP000812844"/>
    </source>
</evidence>
<reference evidence="3 4" key="1">
    <citation type="submission" date="2021-05" db="EMBL/GenBank/DDBJ databases">
        <title>Phylogenetic classification of ten novel species belonging to the genus Bifidobacterium comprising B. colchicus sp. nov., B. abeli sp. nov., B. bicoloris sp. nov., B. guerezis sp. nov., B. rosaliae sp. nov., B. santillanensis sp. nov., B. argentati sp. nov., B. amazzoni sp. nov., B. pluviali sp. nov., and B. pinnaculum sp. nov.</title>
        <authorList>
            <person name="Lugli G.A."/>
            <person name="Ruiz Garcia L."/>
            <person name="Margolles A."/>
            <person name="Ventura M."/>
        </authorList>
    </citation>
    <scope>NUCLEOTIDE SEQUENCE [LARGE SCALE GENOMIC DNA]</scope>
    <source>
        <strain evidence="3 4">6T3</strain>
    </source>
</reference>
<keyword evidence="1" id="KW-1133">Transmembrane helix</keyword>
<dbReference type="Pfam" id="PF10080">
    <property type="entry name" value="FtrD-like"/>
    <property type="match status" value="1"/>
</dbReference>
<keyword evidence="1" id="KW-0812">Transmembrane</keyword>
<feature type="transmembrane region" description="Helical" evidence="1">
    <location>
        <begin position="111"/>
        <end position="132"/>
    </location>
</feature>
<dbReference type="InterPro" id="IPR018758">
    <property type="entry name" value="FtrD-like"/>
</dbReference>
<sequence length="423" mass="45181">MLGQYIQALPGVLGLCLLVMGTDVLLAVGEGRDRPRSHRWRRIGLAVGLVAAIAFAALRGTAVVTRRSTVNLPTLIACVVLDLLMIAVVVRARALTRDWRRHRGLMDAANAVTAAGIAATAFFAVPDVILQLTNFVDTGDSPFTSDMLLRALGFLLGIGTAMAAAAIFRTMRSTAVRRAFTLAVLLVVVLQLLHHLAELFSLLMNMMILVLHGTAFRVLILVHNHGLQMTIAQALVFAIPAVASIVAGFRTAATGPNEAAVRSRIAFRRRAKAAGAWSLVAMILVTATLAWGTYETNKEPVISEPEEYSLADGVATISFAQVEDGHLHRFEYTAADGTVMRFIIIKKNGGAYGIGLDACETCGDAGYYEQDGKIICKRCDVAINLATIGFKGGCNPVPLPYEIGDGAITIQAADLDALSAHFK</sequence>
<evidence type="ECO:0000259" key="2">
    <source>
        <dbReference type="Pfam" id="PF10080"/>
    </source>
</evidence>
<accession>A0ABS6W7Z7</accession>
<feature type="domain" description="Membrane iron-sulfur containing protein FtrD-like" evidence="2">
    <location>
        <begin position="322"/>
        <end position="422"/>
    </location>
</feature>
<organism evidence="3 4">
    <name type="scientific">Bifidobacterium phasiani</name>
    <dbReference type="NCBI Taxonomy" id="2834431"/>
    <lineage>
        <taxon>Bacteria</taxon>
        <taxon>Bacillati</taxon>
        <taxon>Actinomycetota</taxon>
        <taxon>Actinomycetes</taxon>
        <taxon>Bifidobacteriales</taxon>
        <taxon>Bifidobacteriaceae</taxon>
        <taxon>Bifidobacterium</taxon>
    </lineage>
</organism>
<feature type="transmembrane region" description="Helical" evidence="1">
    <location>
        <begin position="273"/>
        <end position="294"/>
    </location>
</feature>
<dbReference type="RefSeq" id="WP_219080875.1">
    <property type="nucleotide sequence ID" value="NZ_JAHBBD010000006.1"/>
</dbReference>